<protein>
    <submittedName>
        <fullName evidence="3">Uncharacterized protein</fullName>
    </submittedName>
</protein>
<evidence type="ECO:0000256" key="1">
    <source>
        <dbReference type="SAM" id="Coils"/>
    </source>
</evidence>
<feature type="coiled-coil region" evidence="1">
    <location>
        <begin position="428"/>
        <end position="486"/>
    </location>
</feature>
<organism evidence="3 4">
    <name type="scientific">Perkinsus olseni</name>
    <name type="common">Perkinsus atlanticus</name>
    <dbReference type="NCBI Taxonomy" id="32597"/>
    <lineage>
        <taxon>Eukaryota</taxon>
        <taxon>Sar</taxon>
        <taxon>Alveolata</taxon>
        <taxon>Perkinsozoa</taxon>
        <taxon>Perkinsea</taxon>
        <taxon>Perkinsida</taxon>
        <taxon>Perkinsidae</taxon>
        <taxon>Perkinsus</taxon>
    </lineage>
</organism>
<proteinExistence type="predicted"/>
<gene>
    <name evidence="3" type="ORF">FOZ63_031145</name>
</gene>
<evidence type="ECO:0000313" key="3">
    <source>
        <dbReference type="EMBL" id="KAF4756304.1"/>
    </source>
</evidence>
<feature type="region of interest" description="Disordered" evidence="2">
    <location>
        <begin position="270"/>
        <end position="303"/>
    </location>
</feature>
<evidence type="ECO:0000256" key="2">
    <source>
        <dbReference type="SAM" id="MobiDB-lite"/>
    </source>
</evidence>
<feature type="compositionally biased region" description="Polar residues" evidence="2">
    <location>
        <begin position="108"/>
        <end position="127"/>
    </location>
</feature>
<comment type="caution">
    <text evidence="3">The sequence shown here is derived from an EMBL/GenBank/DDBJ whole genome shotgun (WGS) entry which is preliminary data.</text>
</comment>
<feature type="region of interest" description="Disordered" evidence="2">
    <location>
        <begin position="489"/>
        <end position="515"/>
    </location>
</feature>
<keyword evidence="1" id="KW-0175">Coiled coil</keyword>
<keyword evidence="4" id="KW-1185">Reference proteome</keyword>
<feature type="region of interest" description="Disordered" evidence="2">
    <location>
        <begin position="187"/>
        <end position="209"/>
    </location>
</feature>
<accession>A0A7J6UGD6</accession>
<name>A0A7J6UGD6_PEROL</name>
<feature type="region of interest" description="Disordered" evidence="2">
    <location>
        <begin position="1"/>
        <end position="21"/>
    </location>
</feature>
<dbReference type="AlphaFoldDB" id="A0A7J6UGD6"/>
<dbReference type="EMBL" id="JABANO010003775">
    <property type="protein sequence ID" value="KAF4756304.1"/>
    <property type="molecule type" value="Genomic_DNA"/>
</dbReference>
<dbReference type="Proteomes" id="UP000553632">
    <property type="component" value="Unassembled WGS sequence"/>
</dbReference>
<feature type="coiled-coil region" evidence="1">
    <location>
        <begin position="337"/>
        <end position="364"/>
    </location>
</feature>
<feature type="compositionally biased region" description="Basic and acidic residues" evidence="2">
    <location>
        <begin position="270"/>
        <end position="282"/>
    </location>
</feature>
<evidence type="ECO:0000313" key="4">
    <source>
        <dbReference type="Proteomes" id="UP000553632"/>
    </source>
</evidence>
<reference evidence="3 4" key="1">
    <citation type="submission" date="2020-04" db="EMBL/GenBank/DDBJ databases">
        <title>Perkinsus olseni comparative genomics.</title>
        <authorList>
            <person name="Bogema D.R."/>
        </authorList>
    </citation>
    <scope>NUCLEOTIDE SEQUENCE [LARGE SCALE GENOMIC DNA]</scope>
    <source>
        <strain evidence="3 4">ATCC PRA-207</strain>
    </source>
</reference>
<sequence length="581" mass="64173">MDWRRRPPIITNGTDNADGIRRSSEMPAVYHNIIRDSSVHGTGMVTSAPVEMRTGCNQAAVTRRTSLHRSPVTAESMPSTDLFNSGPIRYTTVRRSPAAPTDLALPGRQQQHNRSTSQSSSAGTVKEQQQYYGGPLAAAEMCRPLSSTLSSTLSSKAGGSNGYRMDATESVASTQATGRFAAWRAAEAVQTSSSRPGGGEGTTSRSFLSASGCSGGLDASAPHDGSPASTSAEDKLFNAACNCGARHQLLKCRARLEQSGREMERKIRAAMQRRDKATRGLEDVQSLSRELDSARRDARSKHSGWDLALEDARKTAGELREQDSWLITREGALTRRREEVDELIGETRKEYRRLKEELSAAKTTEREVSSMMEGIRESLSEVRERLMADEEAFEVAAHDGEVLKGILEEIPSILCEVESNQTAVTEEMAACRKRLDNHVIEREELDDQHKRLESRRSKVAARMEGLQAEKQDISALGLRLDELQRRVCASEGSRSSRSSSQSSRGTGSDTMDAQESELTALEREVNANDEKLKTFAELNSESRKHRDRLEFKLEVSKRQLQEAKVEVQRCRKAAPRPGMVK</sequence>
<feature type="region of interest" description="Disordered" evidence="2">
    <location>
        <begin position="66"/>
        <end position="127"/>
    </location>
</feature>
<feature type="compositionally biased region" description="Low complexity" evidence="2">
    <location>
        <begin position="490"/>
        <end position="508"/>
    </location>
</feature>